<reference evidence="3 4" key="1">
    <citation type="journal article" date="2005" name="Genome Res.">
        <title>Comparative and functional genomic analyses of the pathogenicity of phytopathogen Xanthomonas campestris pv. campestris.</title>
        <authorList>
            <person name="Qian W."/>
            <person name="Jia Y."/>
            <person name="Ren S.X."/>
            <person name="He Y.Q."/>
            <person name="Feng J.X."/>
            <person name="Lu L.F."/>
            <person name="Sun Q."/>
            <person name="Ying G."/>
            <person name="Tang D.J."/>
            <person name="Tang H."/>
            <person name="Wu W."/>
            <person name="Hao P."/>
            <person name="Wang L."/>
            <person name="Jiang B.L."/>
            <person name="Zeng S."/>
            <person name="Gu W.Y."/>
            <person name="Lu G."/>
            <person name="Rong L."/>
            <person name="Tian Y."/>
            <person name="Yao Z."/>
            <person name="Fu G."/>
            <person name="Chen B."/>
            <person name="Fang R."/>
            <person name="Qiang B."/>
            <person name="Chen Z."/>
            <person name="Zhao G.P."/>
            <person name="Tang J.L."/>
            <person name="He C."/>
        </authorList>
    </citation>
    <scope>NUCLEOTIDE SEQUENCE [LARGE SCALE GENOMIC DNA]</scope>
    <source>
        <strain evidence="3 4">8004</strain>
    </source>
</reference>
<keyword evidence="1" id="KW-0812">Transmembrane</keyword>
<dbReference type="EMBL" id="CP000050">
    <property type="protein sequence ID" value="AAY48690.1"/>
    <property type="molecule type" value="Genomic_DNA"/>
</dbReference>
<dbReference type="Proteomes" id="UP000000420">
    <property type="component" value="Chromosome"/>
</dbReference>
<evidence type="ECO:0000259" key="2">
    <source>
        <dbReference type="Pfam" id="PF14341"/>
    </source>
</evidence>
<protein>
    <submittedName>
        <fullName evidence="3">PilX protein</fullName>
    </submittedName>
</protein>
<feature type="transmembrane region" description="Helical" evidence="1">
    <location>
        <begin position="21"/>
        <end position="42"/>
    </location>
</feature>
<name>A0A0H2X698_XANC8</name>
<organism evidence="3 4">
    <name type="scientific">Xanthomonas campestris pv. campestris (strain 8004)</name>
    <dbReference type="NCBI Taxonomy" id="314565"/>
    <lineage>
        <taxon>Bacteria</taxon>
        <taxon>Pseudomonadati</taxon>
        <taxon>Pseudomonadota</taxon>
        <taxon>Gammaproteobacteria</taxon>
        <taxon>Lysobacterales</taxon>
        <taxon>Lysobacteraceae</taxon>
        <taxon>Xanthomonas</taxon>
    </lineage>
</organism>
<accession>A0A0H2X698</accession>
<proteinExistence type="predicted"/>
<feature type="domain" description="Type 4 fimbrial biogenesis protein PilX N-terminal" evidence="2">
    <location>
        <begin position="20"/>
        <end position="69"/>
    </location>
</feature>
<dbReference type="RefSeq" id="WP_011037626.1">
    <property type="nucleotide sequence ID" value="NC_007086.1"/>
</dbReference>
<dbReference type="Pfam" id="PF14341">
    <property type="entry name" value="PilX_N"/>
    <property type="match status" value="1"/>
</dbReference>
<dbReference type="InterPro" id="IPR025746">
    <property type="entry name" value="PilX_N_dom"/>
</dbReference>
<dbReference type="HOGENOM" id="CLU_103317_2_0_6"/>
<keyword evidence="1" id="KW-1133">Transmembrane helix</keyword>
<evidence type="ECO:0000313" key="4">
    <source>
        <dbReference type="Proteomes" id="UP000000420"/>
    </source>
</evidence>
<dbReference type="AlphaFoldDB" id="A0A0H2X698"/>
<evidence type="ECO:0000256" key="1">
    <source>
        <dbReference type="SAM" id="Phobius"/>
    </source>
</evidence>
<evidence type="ECO:0000313" key="3">
    <source>
        <dbReference type="EMBL" id="AAY48690.1"/>
    </source>
</evidence>
<gene>
    <name evidence="3" type="ordered locus">XC_1624</name>
</gene>
<sequence>MNPQRTLVNKVSLSSRSRQRGAVLYVALIMLILLALLGISAMQVAGMQEKMASNYRAVNRAFQQAEGVVRNGEASVEAISNRTALPTGSTVTSASIKRGCDDGFDPVLWAREQTSIEATNVRQIDQCIEGEASIGMGPPMDSASPIFQITGVSVDDETNASSRSAIDTVFKL</sequence>
<keyword evidence="1" id="KW-0472">Membrane</keyword>
<dbReference type="KEGG" id="xcb:XC_1624"/>